<dbReference type="Proteomes" id="UP000015106">
    <property type="component" value="Chromosome 6"/>
</dbReference>
<name>A0A8R7UZX7_TRIUA</name>
<reference evidence="1" key="3">
    <citation type="submission" date="2022-06" db="UniProtKB">
        <authorList>
            <consortium name="EnsemblPlants"/>
        </authorList>
    </citation>
    <scope>IDENTIFICATION</scope>
</reference>
<dbReference type="Gramene" id="TuG1812G0600003872.01.T11">
    <property type="protein sequence ID" value="TuG1812G0600003872.01.T11"/>
    <property type="gene ID" value="TuG1812G0600003872.01"/>
</dbReference>
<organism evidence="1 2">
    <name type="scientific">Triticum urartu</name>
    <name type="common">Red wild einkorn</name>
    <name type="synonym">Crithodium urartu</name>
    <dbReference type="NCBI Taxonomy" id="4572"/>
    <lineage>
        <taxon>Eukaryota</taxon>
        <taxon>Viridiplantae</taxon>
        <taxon>Streptophyta</taxon>
        <taxon>Embryophyta</taxon>
        <taxon>Tracheophyta</taxon>
        <taxon>Spermatophyta</taxon>
        <taxon>Magnoliopsida</taxon>
        <taxon>Liliopsida</taxon>
        <taxon>Poales</taxon>
        <taxon>Poaceae</taxon>
        <taxon>BOP clade</taxon>
        <taxon>Pooideae</taxon>
        <taxon>Triticodae</taxon>
        <taxon>Triticeae</taxon>
        <taxon>Triticinae</taxon>
        <taxon>Triticum</taxon>
    </lineage>
</organism>
<accession>A0A8R7UZX7</accession>
<sequence length="146" mass="17080">MIWWCLRAETTYFHHQWPNPHRRRCCTALYPLTSSASRLPNMKTSSIDSGAEAELDEITDYRENLCGQPGRFQWQDFCTITVADFSGKTFVQLQWQISEICRAHDLQEQDILSSHGYQQSVKQRNIHGRYTGIHKNVHRVALPFCH</sequence>
<proteinExistence type="predicted"/>
<dbReference type="AlphaFoldDB" id="A0A8R7UZX7"/>
<keyword evidence="2" id="KW-1185">Reference proteome</keyword>
<reference evidence="2" key="1">
    <citation type="journal article" date="2013" name="Nature">
        <title>Draft genome of the wheat A-genome progenitor Triticum urartu.</title>
        <authorList>
            <person name="Ling H.Q."/>
            <person name="Zhao S."/>
            <person name="Liu D."/>
            <person name="Wang J."/>
            <person name="Sun H."/>
            <person name="Zhang C."/>
            <person name="Fan H."/>
            <person name="Li D."/>
            <person name="Dong L."/>
            <person name="Tao Y."/>
            <person name="Gao C."/>
            <person name="Wu H."/>
            <person name="Li Y."/>
            <person name="Cui Y."/>
            <person name="Guo X."/>
            <person name="Zheng S."/>
            <person name="Wang B."/>
            <person name="Yu K."/>
            <person name="Liang Q."/>
            <person name="Yang W."/>
            <person name="Lou X."/>
            <person name="Chen J."/>
            <person name="Feng M."/>
            <person name="Jian J."/>
            <person name="Zhang X."/>
            <person name="Luo G."/>
            <person name="Jiang Y."/>
            <person name="Liu J."/>
            <person name="Wang Z."/>
            <person name="Sha Y."/>
            <person name="Zhang B."/>
            <person name="Wu H."/>
            <person name="Tang D."/>
            <person name="Shen Q."/>
            <person name="Xue P."/>
            <person name="Zou S."/>
            <person name="Wang X."/>
            <person name="Liu X."/>
            <person name="Wang F."/>
            <person name="Yang Y."/>
            <person name="An X."/>
            <person name="Dong Z."/>
            <person name="Zhang K."/>
            <person name="Zhang X."/>
            <person name="Luo M.C."/>
            <person name="Dvorak J."/>
            <person name="Tong Y."/>
            <person name="Wang J."/>
            <person name="Yang H."/>
            <person name="Li Z."/>
            <person name="Wang D."/>
            <person name="Zhang A."/>
            <person name="Wang J."/>
        </authorList>
    </citation>
    <scope>NUCLEOTIDE SEQUENCE</scope>
    <source>
        <strain evidence="2">cv. G1812</strain>
    </source>
</reference>
<dbReference type="EnsemblPlants" id="TuG1812G0600003872.01.T11">
    <property type="protein sequence ID" value="TuG1812G0600003872.01.T11"/>
    <property type="gene ID" value="TuG1812G0600003872.01"/>
</dbReference>
<evidence type="ECO:0000313" key="1">
    <source>
        <dbReference type="EnsemblPlants" id="TuG1812G0600003872.01.T11"/>
    </source>
</evidence>
<protein>
    <submittedName>
        <fullName evidence="1">Uncharacterized protein</fullName>
    </submittedName>
</protein>
<reference evidence="1" key="2">
    <citation type="submission" date="2018-03" db="EMBL/GenBank/DDBJ databases">
        <title>The Triticum urartu genome reveals the dynamic nature of wheat genome evolution.</title>
        <authorList>
            <person name="Ling H."/>
            <person name="Ma B."/>
            <person name="Shi X."/>
            <person name="Liu H."/>
            <person name="Dong L."/>
            <person name="Sun H."/>
            <person name="Cao Y."/>
            <person name="Gao Q."/>
            <person name="Zheng S."/>
            <person name="Li Y."/>
            <person name="Yu Y."/>
            <person name="Du H."/>
            <person name="Qi M."/>
            <person name="Li Y."/>
            <person name="Yu H."/>
            <person name="Cui Y."/>
            <person name="Wang N."/>
            <person name="Chen C."/>
            <person name="Wu H."/>
            <person name="Zhao Y."/>
            <person name="Zhang J."/>
            <person name="Li Y."/>
            <person name="Zhou W."/>
            <person name="Zhang B."/>
            <person name="Hu W."/>
            <person name="Eijk M."/>
            <person name="Tang J."/>
            <person name="Witsenboer H."/>
            <person name="Zhao S."/>
            <person name="Li Z."/>
            <person name="Zhang A."/>
            <person name="Wang D."/>
            <person name="Liang C."/>
        </authorList>
    </citation>
    <scope>NUCLEOTIDE SEQUENCE [LARGE SCALE GENOMIC DNA]</scope>
    <source>
        <strain evidence="1">cv. G1812</strain>
    </source>
</reference>
<evidence type="ECO:0000313" key="2">
    <source>
        <dbReference type="Proteomes" id="UP000015106"/>
    </source>
</evidence>